<dbReference type="EMBL" id="CATQJA010002593">
    <property type="protein sequence ID" value="CAJ0572245.1"/>
    <property type="molecule type" value="Genomic_DNA"/>
</dbReference>
<dbReference type="SMART" id="SM01088">
    <property type="entry name" value="Col_cuticle_N"/>
    <property type="match status" value="1"/>
</dbReference>
<evidence type="ECO:0000313" key="6">
    <source>
        <dbReference type="Proteomes" id="UP001177023"/>
    </source>
</evidence>
<name>A0AA36G1A5_9BILA</name>
<dbReference type="GO" id="GO:0042302">
    <property type="term" value="F:structural constituent of cuticle"/>
    <property type="evidence" value="ECO:0007669"/>
    <property type="project" value="InterPro"/>
</dbReference>
<sequence>MSFAVGVASAASLAVVLVSLVSVGMIVRDLNDLQTDVEKNMFEVKMMADDTWERMMGMPVVGSAAVPAPRATFQSVVGIRRGKLVSMQ</sequence>
<dbReference type="InterPro" id="IPR002486">
    <property type="entry name" value="Col_cuticle_N"/>
</dbReference>
<proteinExistence type="predicted"/>
<comment type="subunit">
    <text evidence="1">Collagen polypeptide chains are complexed within the cuticle by disulfide bonds and other types of covalent cross-links.</text>
</comment>
<keyword evidence="2" id="KW-0677">Repeat</keyword>
<keyword evidence="6" id="KW-1185">Reference proteome</keyword>
<evidence type="ECO:0000256" key="3">
    <source>
        <dbReference type="ARBA" id="ARBA00023157"/>
    </source>
</evidence>
<accession>A0AA36G1A5</accession>
<dbReference type="Pfam" id="PF01484">
    <property type="entry name" value="Col_cuticle_N"/>
    <property type="match status" value="1"/>
</dbReference>
<evidence type="ECO:0000256" key="2">
    <source>
        <dbReference type="ARBA" id="ARBA00022737"/>
    </source>
</evidence>
<comment type="caution">
    <text evidence="5">The sequence shown here is derived from an EMBL/GenBank/DDBJ whole genome shotgun (WGS) entry which is preliminary data.</text>
</comment>
<dbReference type="Proteomes" id="UP001177023">
    <property type="component" value="Unassembled WGS sequence"/>
</dbReference>
<evidence type="ECO:0000259" key="4">
    <source>
        <dbReference type="SMART" id="SM01088"/>
    </source>
</evidence>
<feature type="non-terminal residue" evidence="5">
    <location>
        <position position="1"/>
    </location>
</feature>
<feature type="domain" description="Nematode cuticle collagen N-terminal" evidence="4">
    <location>
        <begin position="3"/>
        <end position="55"/>
    </location>
</feature>
<evidence type="ECO:0000256" key="1">
    <source>
        <dbReference type="ARBA" id="ARBA00011518"/>
    </source>
</evidence>
<protein>
    <recommendedName>
        <fullName evidence="4">Nematode cuticle collagen N-terminal domain-containing protein</fullName>
    </recommendedName>
</protein>
<organism evidence="5 6">
    <name type="scientific">Mesorhabditis spiculigera</name>
    <dbReference type="NCBI Taxonomy" id="96644"/>
    <lineage>
        <taxon>Eukaryota</taxon>
        <taxon>Metazoa</taxon>
        <taxon>Ecdysozoa</taxon>
        <taxon>Nematoda</taxon>
        <taxon>Chromadorea</taxon>
        <taxon>Rhabditida</taxon>
        <taxon>Rhabditina</taxon>
        <taxon>Rhabditomorpha</taxon>
        <taxon>Rhabditoidea</taxon>
        <taxon>Rhabditidae</taxon>
        <taxon>Mesorhabditinae</taxon>
        <taxon>Mesorhabditis</taxon>
    </lineage>
</organism>
<keyword evidence="3" id="KW-1015">Disulfide bond</keyword>
<evidence type="ECO:0000313" key="5">
    <source>
        <dbReference type="EMBL" id="CAJ0572245.1"/>
    </source>
</evidence>
<gene>
    <name evidence="5" type="ORF">MSPICULIGERA_LOCUS10634</name>
</gene>
<reference evidence="5" key="1">
    <citation type="submission" date="2023-06" db="EMBL/GenBank/DDBJ databases">
        <authorList>
            <person name="Delattre M."/>
        </authorList>
    </citation>
    <scope>NUCLEOTIDE SEQUENCE</scope>
    <source>
        <strain evidence="5">AF72</strain>
    </source>
</reference>
<dbReference type="AlphaFoldDB" id="A0AA36G1A5"/>